<dbReference type="STRING" id="597456.A0A0L7QMY3"/>
<evidence type="ECO:0000313" key="2">
    <source>
        <dbReference type="EMBL" id="KOC59909.1"/>
    </source>
</evidence>
<dbReference type="Pfam" id="PF16087">
    <property type="entry name" value="DUF4817"/>
    <property type="match status" value="1"/>
</dbReference>
<dbReference type="AlphaFoldDB" id="A0A0L7QMY3"/>
<feature type="domain" description="DUF4817" evidence="1">
    <location>
        <begin position="1"/>
        <end position="46"/>
    </location>
</feature>
<sequence length="259" mass="30625">MILIYEEMQHNSIKAQALYAERYPNRTHPSHRTFQRLCKKLREIGNLGTRKRNRRKRATDERNEIGVLAVVAHMNRVAFCQWALHKIQMNEIFVSSILFTDEATFTNHGNLNLHNMHYWSIDNPHWLRPVEHQRQWSVNVWCGIVGIIGPHFIDGNLTGERYEYFIRNTLQTLLENVPLNVRQMMWLQHDGCPAHYARRVRDAFNELHPNRWIGRGGLVSWPARSPDLTPLDFFLWGALKNVVYQEVPENKFRDDETCT</sequence>
<proteinExistence type="predicted"/>
<dbReference type="PANTHER" id="PTHR47326">
    <property type="entry name" value="TRANSPOSABLE ELEMENT TC3 TRANSPOSASE-LIKE PROTEIN"/>
    <property type="match status" value="1"/>
</dbReference>
<dbReference type="InterPro" id="IPR036397">
    <property type="entry name" value="RNaseH_sf"/>
</dbReference>
<dbReference type="GO" id="GO:0003676">
    <property type="term" value="F:nucleic acid binding"/>
    <property type="evidence" value="ECO:0007669"/>
    <property type="project" value="InterPro"/>
</dbReference>
<dbReference type="InterPro" id="IPR032135">
    <property type="entry name" value="DUF4817"/>
</dbReference>
<reference evidence="2 3" key="1">
    <citation type="submission" date="2015-07" db="EMBL/GenBank/DDBJ databases">
        <title>The genome of Habropoda laboriosa.</title>
        <authorList>
            <person name="Pan H."/>
            <person name="Kapheim K."/>
        </authorList>
    </citation>
    <scope>NUCLEOTIDE SEQUENCE [LARGE SCALE GENOMIC DNA]</scope>
    <source>
        <strain evidence="2">0110345459</strain>
    </source>
</reference>
<name>A0A0L7QMY3_9HYME</name>
<dbReference type="PANTHER" id="PTHR47326:SF1">
    <property type="entry name" value="HTH PSQ-TYPE DOMAIN-CONTAINING PROTEIN"/>
    <property type="match status" value="1"/>
</dbReference>
<gene>
    <name evidence="2" type="ORF">WH47_10551</name>
</gene>
<dbReference type="Gene3D" id="3.30.420.10">
    <property type="entry name" value="Ribonuclease H-like superfamily/Ribonuclease H"/>
    <property type="match status" value="1"/>
</dbReference>
<keyword evidence="3" id="KW-1185">Reference proteome</keyword>
<accession>A0A0L7QMY3</accession>
<evidence type="ECO:0000259" key="1">
    <source>
        <dbReference type="Pfam" id="PF16087"/>
    </source>
</evidence>
<organism evidence="2 3">
    <name type="scientific">Habropoda laboriosa</name>
    <dbReference type="NCBI Taxonomy" id="597456"/>
    <lineage>
        <taxon>Eukaryota</taxon>
        <taxon>Metazoa</taxon>
        <taxon>Ecdysozoa</taxon>
        <taxon>Arthropoda</taxon>
        <taxon>Hexapoda</taxon>
        <taxon>Insecta</taxon>
        <taxon>Pterygota</taxon>
        <taxon>Neoptera</taxon>
        <taxon>Endopterygota</taxon>
        <taxon>Hymenoptera</taxon>
        <taxon>Apocrita</taxon>
        <taxon>Aculeata</taxon>
        <taxon>Apoidea</taxon>
        <taxon>Anthophila</taxon>
        <taxon>Apidae</taxon>
        <taxon>Habropoda</taxon>
    </lineage>
</organism>
<evidence type="ECO:0000313" key="3">
    <source>
        <dbReference type="Proteomes" id="UP000053825"/>
    </source>
</evidence>
<dbReference type="Proteomes" id="UP000053825">
    <property type="component" value="Unassembled WGS sequence"/>
</dbReference>
<dbReference type="EMBL" id="KQ414878">
    <property type="protein sequence ID" value="KOC59909.1"/>
    <property type="molecule type" value="Genomic_DNA"/>
</dbReference>
<protein>
    <recommendedName>
        <fullName evidence="1">DUF4817 domain-containing protein</fullName>
    </recommendedName>
</protein>